<keyword evidence="9" id="KW-0482">Metalloprotease</keyword>
<sequence length="576" mass="64607">MLLALIICISSAVISTTAQEKIDNSTNANNVIPQPPINCHSHSMKNAKVVKIWFSKATACENIPVENGNLGNDEFNKSEDCWNLLQQRQALLSLLVQDFQLDVLKAVDVDSAVVLVPGDKWGNLKDLLDKQRDSKNNETWLSYTLITPDLYPMLQGIRQHQSLLSGHEKRPKRQAHVRNMLRAGGIDPDDFPEEGTLNGFEDGEGGFNFDDYHESKFMNDQMKRWVQENKDIARLDVVGESQDVKDPIYRLRLGLHKRRNNLRNTRHVFLEGGNHAREWITPAAVMFLAQNLIDTHRRLHHGKWLNRNGNKNFTESGHLQDEEHDEDVWNPLEHFTFHLAPMTNPDGYDASLRDPELRFWRKNRNPNAVPENVDKCIGVDLNRNFGFRWGALGASPEFCSEAYRGASAASESETKAVQNAIMSMPNRGRAIAISVHCCAGMVLMPYGYRMRLPDNHKELLRSGMRFARAAADASPDGRRFHFTVGASSFTLYPASGMMSDFAYGAAQIPMTFGIELPESGPGLFLNPPEDIQHIGTVFVAGMKSMLKGILEDSGQKGREGTGGDRHKPDSNLGTGY</sequence>
<name>A0A7R9GGN5_9CRUS</name>
<comment type="similarity">
    <text evidence="2 10">Belongs to the peptidase M14 family.</text>
</comment>
<keyword evidence="3" id="KW-0121">Carboxypeptidase</keyword>
<evidence type="ECO:0000256" key="10">
    <source>
        <dbReference type="PROSITE-ProRule" id="PRU01379"/>
    </source>
</evidence>
<evidence type="ECO:0000256" key="5">
    <source>
        <dbReference type="ARBA" id="ARBA00022723"/>
    </source>
</evidence>
<evidence type="ECO:0000256" key="11">
    <source>
        <dbReference type="SAM" id="MobiDB-lite"/>
    </source>
</evidence>
<keyword evidence="5" id="KW-0479">Metal-binding</keyword>
<evidence type="ECO:0000256" key="2">
    <source>
        <dbReference type="ARBA" id="ARBA00005988"/>
    </source>
</evidence>
<evidence type="ECO:0000256" key="6">
    <source>
        <dbReference type="ARBA" id="ARBA00022729"/>
    </source>
</evidence>
<organism evidence="14">
    <name type="scientific">Notodromas monacha</name>
    <dbReference type="NCBI Taxonomy" id="399045"/>
    <lineage>
        <taxon>Eukaryota</taxon>
        <taxon>Metazoa</taxon>
        <taxon>Ecdysozoa</taxon>
        <taxon>Arthropoda</taxon>
        <taxon>Crustacea</taxon>
        <taxon>Oligostraca</taxon>
        <taxon>Ostracoda</taxon>
        <taxon>Podocopa</taxon>
        <taxon>Podocopida</taxon>
        <taxon>Cypridocopina</taxon>
        <taxon>Cypridoidea</taxon>
        <taxon>Cyprididae</taxon>
        <taxon>Notodromas</taxon>
    </lineage>
</organism>
<evidence type="ECO:0000259" key="13">
    <source>
        <dbReference type="PROSITE" id="PS52035"/>
    </source>
</evidence>
<dbReference type="Gene3D" id="3.40.630.10">
    <property type="entry name" value="Zn peptidases"/>
    <property type="match status" value="1"/>
</dbReference>
<dbReference type="PANTHER" id="PTHR11705">
    <property type="entry name" value="PROTEASE FAMILY M14 CARBOXYPEPTIDASE A,B"/>
    <property type="match status" value="1"/>
</dbReference>
<proteinExistence type="inferred from homology"/>
<dbReference type="PANTHER" id="PTHR11705:SF143">
    <property type="entry name" value="SLL0236 PROTEIN"/>
    <property type="match status" value="1"/>
</dbReference>
<evidence type="ECO:0000256" key="4">
    <source>
        <dbReference type="ARBA" id="ARBA00022670"/>
    </source>
</evidence>
<dbReference type="EMBL" id="OA884074">
    <property type="protein sequence ID" value="CAD7280243.1"/>
    <property type="molecule type" value="Genomic_DNA"/>
</dbReference>
<dbReference type="SMART" id="SM00631">
    <property type="entry name" value="Zn_pept"/>
    <property type="match status" value="1"/>
</dbReference>
<evidence type="ECO:0000313" key="15">
    <source>
        <dbReference type="Proteomes" id="UP000678499"/>
    </source>
</evidence>
<dbReference type="EMBL" id="CAJPEX010002037">
    <property type="protein sequence ID" value="CAG0920395.1"/>
    <property type="molecule type" value="Genomic_DNA"/>
</dbReference>
<dbReference type="GO" id="GO:0004181">
    <property type="term" value="F:metallocarboxypeptidase activity"/>
    <property type="evidence" value="ECO:0007669"/>
    <property type="project" value="InterPro"/>
</dbReference>
<keyword evidence="8" id="KW-0862">Zinc</keyword>
<dbReference type="Pfam" id="PF00246">
    <property type="entry name" value="Peptidase_M14"/>
    <property type="match status" value="1"/>
</dbReference>
<gene>
    <name evidence="14" type="ORF">NMOB1V02_LOCUS7905</name>
</gene>
<keyword evidence="15" id="KW-1185">Reference proteome</keyword>
<accession>A0A7R9GGN5</accession>
<feature type="chain" id="PRO_5036403246" description="Peptidase M14 domain-containing protein" evidence="12">
    <location>
        <begin position="19"/>
        <end position="576"/>
    </location>
</feature>
<feature type="region of interest" description="Disordered" evidence="11">
    <location>
        <begin position="552"/>
        <end position="576"/>
    </location>
</feature>
<keyword evidence="4" id="KW-0645">Protease</keyword>
<dbReference type="GO" id="GO:0008270">
    <property type="term" value="F:zinc ion binding"/>
    <property type="evidence" value="ECO:0007669"/>
    <property type="project" value="InterPro"/>
</dbReference>
<keyword evidence="7" id="KW-0378">Hydrolase</keyword>
<feature type="signal peptide" evidence="12">
    <location>
        <begin position="1"/>
        <end position="18"/>
    </location>
</feature>
<evidence type="ECO:0000256" key="3">
    <source>
        <dbReference type="ARBA" id="ARBA00022645"/>
    </source>
</evidence>
<dbReference type="Proteomes" id="UP000678499">
    <property type="component" value="Unassembled WGS sequence"/>
</dbReference>
<feature type="active site" description="Proton donor/acceptor" evidence="10">
    <location>
        <position position="515"/>
    </location>
</feature>
<protein>
    <recommendedName>
        <fullName evidence="13">Peptidase M14 domain-containing protein</fullName>
    </recommendedName>
</protein>
<evidence type="ECO:0000256" key="9">
    <source>
        <dbReference type="ARBA" id="ARBA00023049"/>
    </source>
</evidence>
<feature type="domain" description="Peptidase M14" evidence="13">
    <location>
        <begin position="211"/>
        <end position="549"/>
    </location>
</feature>
<evidence type="ECO:0000313" key="14">
    <source>
        <dbReference type="EMBL" id="CAD7280243.1"/>
    </source>
</evidence>
<dbReference type="FunFam" id="3.40.630.10:FF:000084">
    <property type="entry name" value="Carboxypeptidase B2"/>
    <property type="match status" value="1"/>
</dbReference>
<dbReference type="GO" id="GO:0005615">
    <property type="term" value="C:extracellular space"/>
    <property type="evidence" value="ECO:0007669"/>
    <property type="project" value="TreeGrafter"/>
</dbReference>
<dbReference type="AlphaFoldDB" id="A0A7R9GGN5"/>
<evidence type="ECO:0000256" key="12">
    <source>
        <dbReference type="SAM" id="SignalP"/>
    </source>
</evidence>
<dbReference type="SUPFAM" id="SSF53187">
    <property type="entry name" value="Zn-dependent exopeptidases"/>
    <property type="match status" value="1"/>
</dbReference>
<keyword evidence="6 12" id="KW-0732">Signal</keyword>
<dbReference type="GO" id="GO:0006508">
    <property type="term" value="P:proteolysis"/>
    <property type="evidence" value="ECO:0007669"/>
    <property type="project" value="UniProtKB-KW"/>
</dbReference>
<evidence type="ECO:0000256" key="7">
    <source>
        <dbReference type="ARBA" id="ARBA00022801"/>
    </source>
</evidence>
<evidence type="ECO:0000256" key="8">
    <source>
        <dbReference type="ARBA" id="ARBA00022833"/>
    </source>
</evidence>
<dbReference type="PROSITE" id="PS52035">
    <property type="entry name" value="PEPTIDASE_M14"/>
    <property type="match status" value="1"/>
</dbReference>
<feature type="compositionally biased region" description="Basic and acidic residues" evidence="11">
    <location>
        <begin position="552"/>
        <end position="569"/>
    </location>
</feature>
<dbReference type="OrthoDB" id="3626597at2759"/>
<reference evidence="14" key="1">
    <citation type="submission" date="2020-11" db="EMBL/GenBank/DDBJ databases">
        <authorList>
            <person name="Tran Van P."/>
        </authorList>
    </citation>
    <scope>NUCLEOTIDE SEQUENCE</scope>
</reference>
<comment type="cofactor">
    <cofactor evidence="1">
        <name>Zn(2+)</name>
        <dbReference type="ChEBI" id="CHEBI:29105"/>
    </cofactor>
</comment>
<evidence type="ECO:0000256" key="1">
    <source>
        <dbReference type="ARBA" id="ARBA00001947"/>
    </source>
</evidence>
<dbReference type="InterPro" id="IPR000834">
    <property type="entry name" value="Peptidase_M14"/>
</dbReference>